<sequence>MIELKADPDGWRAGAIRLAIYHHRGGIERLSTPHLRIAFLIVATHVDNDAQVLQFLQRASNAPLTSTVENGACKRHLVDIR</sequence>
<protein>
    <submittedName>
        <fullName evidence="1">Uncharacterized protein</fullName>
    </submittedName>
</protein>
<keyword evidence="1" id="KW-0614">Plasmid</keyword>
<organism evidence="1 2">
    <name type="scientific">Candidatus Methylocalor cossyra</name>
    <dbReference type="NCBI Taxonomy" id="3108543"/>
    <lineage>
        <taxon>Bacteria</taxon>
        <taxon>Pseudomonadati</taxon>
        <taxon>Pseudomonadota</taxon>
        <taxon>Gammaproteobacteria</taxon>
        <taxon>Methylococcales</taxon>
        <taxon>Methylococcaceae</taxon>
        <taxon>Candidatus Methylocalor</taxon>
    </lineage>
</organism>
<proteinExistence type="predicted"/>
<evidence type="ECO:0000313" key="2">
    <source>
        <dbReference type="Proteomes" id="UP001497493"/>
    </source>
</evidence>
<dbReference type="Proteomes" id="UP001497493">
    <property type="component" value="Plasmid 2"/>
</dbReference>
<dbReference type="RefSeq" id="WP_348759965.1">
    <property type="nucleotide sequence ID" value="NZ_OZ026885.1"/>
</dbReference>
<gene>
    <name evidence="1" type="ORF">MECH1_V1_P0111</name>
</gene>
<evidence type="ECO:0000313" key="1">
    <source>
        <dbReference type="EMBL" id="CAL1242043.1"/>
    </source>
</evidence>
<geneLocation type="plasmid" evidence="1 2">
    <name>2</name>
</geneLocation>
<reference evidence="1 2" key="1">
    <citation type="submission" date="2024-04" db="EMBL/GenBank/DDBJ databases">
        <authorList>
            <person name="Cremers G."/>
        </authorList>
    </citation>
    <scope>NUCLEOTIDE SEQUENCE [LARGE SCALE GENOMIC DNA]</scope>
    <source>
        <strain evidence="1">MeCH1-AG</strain>
        <plasmid evidence="1 2">2</plasmid>
    </source>
</reference>
<name>A0ABP1CCS4_9GAMM</name>
<dbReference type="EMBL" id="OZ026885">
    <property type="protein sequence ID" value="CAL1242043.1"/>
    <property type="molecule type" value="Genomic_DNA"/>
</dbReference>
<accession>A0ABP1CCS4</accession>
<keyword evidence="2" id="KW-1185">Reference proteome</keyword>